<dbReference type="STRING" id="1353952.A0A165JJP6"/>
<keyword evidence="4" id="KW-1185">Reference proteome</keyword>
<feature type="transmembrane region" description="Helical" evidence="1">
    <location>
        <begin position="25"/>
        <end position="43"/>
    </location>
</feature>
<dbReference type="Proteomes" id="UP000076842">
    <property type="component" value="Unassembled WGS sequence"/>
</dbReference>
<dbReference type="EMBL" id="KV423919">
    <property type="protein sequence ID" value="KZT61928.1"/>
    <property type="molecule type" value="Genomic_DNA"/>
</dbReference>
<reference evidence="3 4" key="1">
    <citation type="journal article" date="2016" name="Mol. Biol. Evol.">
        <title>Comparative Genomics of Early-Diverging Mushroom-Forming Fungi Provides Insights into the Origins of Lignocellulose Decay Capabilities.</title>
        <authorList>
            <person name="Nagy L.G."/>
            <person name="Riley R."/>
            <person name="Tritt A."/>
            <person name="Adam C."/>
            <person name="Daum C."/>
            <person name="Floudas D."/>
            <person name="Sun H."/>
            <person name="Yadav J.S."/>
            <person name="Pangilinan J."/>
            <person name="Larsson K.H."/>
            <person name="Matsuura K."/>
            <person name="Barry K."/>
            <person name="Labutti K."/>
            <person name="Kuo R."/>
            <person name="Ohm R.A."/>
            <person name="Bhattacharya S.S."/>
            <person name="Shirouzu T."/>
            <person name="Yoshinaga Y."/>
            <person name="Martin F.M."/>
            <person name="Grigoriev I.V."/>
            <person name="Hibbett D.S."/>
        </authorList>
    </citation>
    <scope>NUCLEOTIDE SEQUENCE [LARGE SCALE GENOMIC DNA]</scope>
    <source>
        <strain evidence="3 4">HHB12733</strain>
    </source>
</reference>
<sequence length="124" mass="13266">MDNLLIFVRTISCLLCRRLTANPQAALFSAVVTAFIVLALPLLQADPSQPIVDALNLISLQLASQGASNISTTMASTESNAASPTFSPVSINALWIMSLFVSLSTSVLAMLVKQWLRGYITNLP</sequence>
<dbReference type="Pfam" id="PF20153">
    <property type="entry name" value="DUF6535"/>
    <property type="match status" value="1"/>
</dbReference>
<evidence type="ECO:0000313" key="3">
    <source>
        <dbReference type="EMBL" id="KZT61928.1"/>
    </source>
</evidence>
<keyword evidence="1" id="KW-1133">Transmembrane helix</keyword>
<dbReference type="InterPro" id="IPR045338">
    <property type="entry name" value="DUF6535"/>
</dbReference>
<protein>
    <recommendedName>
        <fullName evidence="2">DUF6535 domain-containing protein</fullName>
    </recommendedName>
</protein>
<name>A0A165JJP6_9BASI</name>
<keyword evidence="1" id="KW-0812">Transmembrane</keyword>
<accession>A0A165JJP6</accession>
<evidence type="ECO:0000313" key="4">
    <source>
        <dbReference type="Proteomes" id="UP000076842"/>
    </source>
</evidence>
<keyword evidence="1" id="KW-0472">Membrane</keyword>
<gene>
    <name evidence="3" type="ORF">CALCODRAFT_426799</name>
</gene>
<evidence type="ECO:0000259" key="2">
    <source>
        <dbReference type="Pfam" id="PF20153"/>
    </source>
</evidence>
<feature type="transmembrane region" description="Helical" evidence="1">
    <location>
        <begin position="93"/>
        <end position="112"/>
    </location>
</feature>
<dbReference type="InParanoid" id="A0A165JJP6"/>
<dbReference type="AlphaFoldDB" id="A0A165JJP6"/>
<organism evidence="3 4">
    <name type="scientific">Calocera cornea HHB12733</name>
    <dbReference type="NCBI Taxonomy" id="1353952"/>
    <lineage>
        <taxon>Eukaryota</taxon>
        <taxon>Fungi</taxon>
        <taxon>Dikarya</taxon>
        <taxon>Basidiomycota</taxon>
        <taxon>Agaricomycotina</taxon>
        <taxon>Dacrymycetes</taxon>
        <taxon>Dacrymycetales</taxon>
        <taxon>Dacrymycetaceae</taxon>
        <taxon>Calocera</taxon>
    </lineage>
</organism>
<proteinExistence type="predicted"/>
<evidence type="ECO:0000256" key="1">
    <source>
        <dbReference type="SAM" id="Phobius"/>
    </source>
</evidence>
<feature type="non-terminal residue" evidence="3">
    <location>
        <position position="124"/>
    </location>
</feature>
<dbReference type="OrthoDB" id="3235960at2759"/>
<feature type="domain" description="DUF6535" evidence="2">
    <location>
        <begin position="1"/>
        <end position="121"/>
    </location>
</feature>